<evidence type="ECO:0000256" key="7">
    <source>
        <dbReference type="ARBA" id="ARBA00022660"/>
    </source>
</evidence>
<keyword evidence="10 17" id="KW-0249">Electron transport</keyword>
<evidence type="ECO:0000256" key="3">
    <source>
        <dbReference type="ARBA" id="ARBA00009025"/>
    </source>
</evidence>
<feature type="transmembrane region" description="Helical" evidence="17">
    <location>
        <begin position="245"/>
        <end position="263"/>
    </location>
</feature>
<dbReference type="AlphaFoldDB" id="A0A0U1WEH6"/>
<feature type="transmembrane region" description="Helical" evidence="17">
    <location>
        <begin position="214"/>
        <end position="233"/>
    </location>
</feature>
<keyword evidence="9" id="KW-1278">Translocase</keyword>
<accession>A0A0U1WEH6</accession>
<keyword evidence="6 17" id="KW-0813">Transport</keyword>
<reference evidence="19" key="1">
    <citation type="submission" date="2014-02" db="EMBL/GenBank/DDBJ databases">
        <title>The comparative mitochondrial genomes from Braconidae subfamilies and the phylogeny of the Hymenoptera.</title>
        <authorList>
            <person name="Li Q."/>
            <person name="Wei S.J."/>
            <person name="Chen X.X."/>
        </authorList>
    </citation>
    <scope>NUCLEOTIDE SEQUENCE</scope>
</reference>
<feature type="transmembrane region" description="Helical" evidence="17">
    <location>
        <begin position="418"/>
        <end position="440"/>
    </location>
</feature>
<dbReference type="GO" id="GO:0003954">
    <property type="term" value="F:NADH dehydrogenase activity"/>
    <property type="evidence" value="ECO:0007669"/>
    <property type="project" value="TreeGrafter"/>
</dbReference>
<keyword evidence="15 17" id="KW-0472">Membrane</keyword>
<feature type="transmembrane region" description="Helical" evidence="17">
    <location>
        <begin position="181"/>
        <end position="202"/>
    </location>
</feature>
<proteinExistence type="inferred from homology"/>
<evidence type="ECO:0000256" key="11">
    <source>
        <dbReference type="ARBA" id="ARBA00022989"/>
    </source>
</evidence>
<feature type="domain" description="NADH:quinone oxidoreductase/Mrp antiporter transmembrane" evidence="18">
    <location>
        <begin position="102"/>
        <end position="385"/>
    </location>
</feature>
<gene>
    <name evidence="19" type="primary">ND4</name>
</gene>
<dbReference type="InterPro" id="IPR003918">
    <property type="entry name" value="NADH_UbQ_OxRdtase"/>
</dbReference>
<keyword evidence="8 17" id="KW-0812">Transmembrane</keyword>
<dbReference type="PANTHER" id="PTHR43507">
    <property type="entry name" value="NADH-UBIQUINONE OXIDOREDUCTASE CHAIN 4"/>
    <property type="match status" value="1"/>
</dbReference>
<keyword evidence="12 17" id="KW-0520">NAD</keyword>
<feature type="transmembrane region" description="Helical" evidence="17">
    <location>
        <begin position="83"/>
        <end position="103"/>
    </location>
</feature>
<evidence type="ECO:0000256" key="5">
    <source>
        <dbReference type="ARBA" id="ARBA00021006"/>
    </source>
</evidence>
<dbReference type="InterPro" id="IPR001750">
    <property type="entry name" value="ND/Mrp_TM"/>
</dbReference>
<evidence type="ECO:0000256" key="10">
    <source>
        <dbReference type="ARBA" id="ARBA00022982"/>
    </source>
</evidence>
<feature type="transmembrane region" description="Helical" evidence="17">
    <location>
        <begin position="140"/>
        <end position="161"/>
    </location>
</feature>
<dbReference type="PANTHER" id="PTHR43507:SF20">
    <property type="entry name" value="NADH-UBIQUINONE OXIDOREDUCTASE CHAIN 4"/>
    <property type="match status" value="1"/>
</dbReference>
<keyword evidence="7 17" id="KW-0679">Respiratory chain</keyword>
<feature type="transmembrane region" description="Helical" evidence="17">
    <location>
        <begin position="373"/>
        <end position="397"/>
    </location>
</feature>
<sequence length="441" mass="52207">MMKMIFMTLMLLLMYNYKFKNFLILMNTMFMMIMMMPKFNLFNKIYLKMSIDTISFSLMILSILIINFSMLANIKFIKIINNIYFISLMYLLIMSLLLCFSSMNLFMFYIFFEVSLIPMMLLIMGWGMQIDRIQASLYMLFYTLFGSLPFIIMMIFMINYYNSLSMYLMSMNYLNMVNFMMWIMINLAFLIKMPMYLIHLWLPKAHVEAPISGSMILAGIMLKLGTYGIYRMMTMMPILYKKFNLYIIIINIMGSLYSSFICMNNSDLKIIVAYSSIVHMGMMMAGMMSMLMWGFKGSILMMTAHGVCSSGMFCLVNFMYERSSSRNMYLNKGLVNIFPSMTLWWFLICSSNFSAPPSMNLFSEIMIFNSMMIWMKYLMVMIMLIIFFSTYYSINLYSYSQHGTPSISIMNMMNMNCLEFLISSIHWLIINIMFMNMFIYF</sequence>
<evidence type="ECO:0000256" key="13">
    <source>
        <dbReference type="ARBA" id="ARBA00023075"/>
    </source>
</evidence>
<comment type="similarity">
    <text evidence="3 17">Belongs to the complex I subunit 4 family.</text>
</comment>
<geneLocation type="mitochondrion" evidence="19"/>
<keyword evidence="11 17" id="KW-1133">Transmembrane helix</keyword>
<comment type="function">
    <text evidence="17">Core subunit of the mitochondrial membrane respiratory chain NADH dehydrogenase (Complex I) which catalyzes electron transfer from NADH through the respiratory chain, using ubiquinone as an electron acceptor. Essential for the catalytic activity and assembly of complex I.</text>
</comment>
<evidence type="ECO:0000256" key="4">
    <source>
        <dbReference type="ARBA" id="ARBA00012944"/>
    </source>
</evidence>
<evidence type="ECO:0000256" key="15">
    <source>
        <dbReference type="ARBA" id="ARBA00023136"/>
    </source>
</evidence>
<evidence type="ECO:0000256" key="8">
    <source>
        <dbReference type="ARBA" id="ARBA00022692"/>
    </source>
</evidence>
<evidence type="ECO:0000256" key="9">
    <source>
        <dbReference type="ARBA" id="ARBA00022967"/>
    </source>
</evidence>
<evidence type="ECO:0000256" key="14">
    <source>
        <dbReference type="ARBA" id="ARBA00023128"/>
    </source>
</evidence>
<feature type="transmembrane region" description="Helical" evidence="17">
    <location>
        <begin position="270"/>
        <end position="293"/>
    </location>
</feature>
<evidence type="ECO:0000256" key="17">
    <source>
        <dbReference type="RuleBase" id="RU003297"/>
    </source>
</evidence>
<comment type="subcellular location">
    <subcellularLocation>
        <location evidence="2 17">Mitochondrion membrane</location>
        <topology evidence="2 17">Multi-pass membrane protein</topology>
    </subcellularLocation>
</comment>
<evidence type="ECO:0000256" key="1">
    <source>
        <dbReference type="ARBA" id="ARBA00003257"/>
    </source>
</evidence>
<feature type="transmembrane region" description="Helical" evidence="17">
    <location>
        <begin position="333"/>
        <end position="353"/>
    </location>
</feature>
<keyword evidence="14 17" id="KW-0496">Mitochondrion</keyword>
<comment type="function">
    <text evidence="1">Core subunit of the mitochondrial membrane respiratory chain NADH dehydrogenase (Complex I) that is believed to belong to the minimal assembly required for catalysis. Complex I functions in the transfer of electrons from NADH to the respiratory chain. The immediate electron acceptor for the enzyme is believed to be ubiquinone.</text>
</comment>
<dbReference type="GO" id="GO:0048039">
    <property type="term" value="F:ubiquinone binding"/>
    <property type="evidence" value="ECO:0007669"/>
    <property type="project" value="TreeGrafter"/>
</dbReference>
<protein>
    <recommendedName>
        <fullName evidence="5 17">NADH-ubiquinone oxidoreductase chain 4</fullName>
        <ecNumber evidence="4 17">7.1.1.2</ecNumber>
    </recommendedName>
</protein>
<evidence type="ECO:0000256" key="16">
    <source>
        <dbReference type="ARBA" id="ARBA00049551"/>
    </source>
</evidence>
<dbReference type="GO" id="GO:0008137">
    <property type="term" value="F:NADH dehydrogenase (ubiquinone) activity"/>
    <property type="evidence" value="ECO:0007669"/>
    <property type="project" value="UniProtKB-UniRule"/>
</dbReference>
<name>A0A0U1WEH6_9HYME</name>
<feature type="transmembrane region" description="Helical" evidence="17">
    <location>
        <begin position="109"/>
        <end position="128"/>
    </location>
</feature>
<evidence type="ECO:0000256" key="2">
    <source>
        <dbReference type="ARBA" id="ARBA00004225"/>
    </source>
</evidence>
<dbReference type="GO" id="GO:0015990">
    <property type="term" value="P:electron transport coupled proton transport"/>
    <property type="evidence" value="ECO:0007669"/>
    <property type="project" value="TreeGrafter"/>
</dbReference>
<dbReference type="PRINTS" id="PR01437">
    <property type="entry name" value="NUOXDRDTASE4"/>
</dbReference>
<feature type="transmembrane region" description="Helical" evidence="17">
    <location>
        <begin position="299"/>
        <end position="321"/>
    </location>
</feature>
<dbReference type="EMBL" id="KJ412472">
    <property type="protein sequence ID" value="AHX97818.1"/>
    <property type="molecule type" value="Genomic_DNA"/>
</dbReference>
<feature type="transmembrane region" description="Helical" evidence="17">
    <location>
        <begin position="53"/>
        <end position="71"/>
    </location>
</feature>
<evidence type="ECO:0000313" key="19">
    <source>
        <dbReference type="EMBL" id="AHX97818.1"/>
    </source>
</evidence>
<keyword evidence="13 17" id="KW-0830">Ubiquinone</keyword>
<dbReference type="Pfam" id="PF00361">
    <property type="entry name" value="Proton_antipo_M"/>
    <property type="match status" value="1"/>
</dbReference>
<evidence type="ECO:0000259" key="18">
    <source>
        <dbReference type="Pfam" id="PF00361"/>
    </source>
</evidence>
<dbReference type="EC" id="7.1.1.2" evidence="4 17"/>
<dbReference type="GO" id="GO:0031966">
    <property type="term" value="C:mitochondrial membrane"/>
    <property type="evidence" value="ECO:0007669"/>
    <property type="project" value="UniProtKB-SubCell"/>
</dbReference>
<evidence type="ECO:0000256" key="6">
    <source>
        <dbReference type="ARBA" id="ARBA00022448"/>
    </source>
</evidence>
<evidence type="ECO:0000256" key="12">
    <source>
        <dbReference type="ARBA" id="ARBA00023027"/>
    </source>
</evidence>
<feature type="transmembrane region" description="Helical" evidence="17">
    <location>
        <begin position="21"/>
        <end position="41"/>
    </location>
</feature>
<comment type="catalytic activity">
    <reaction evidence="16 17">
        <text>a ubiquinone + NADH + 5 H(+)(in) = a ubiquinol + NAD(+) + 4 H(+)(out)</text>
        <dbReference type="Rhea" id="RHEA:29091"/>
        <dbReference type="Rhea" id="RHEA-COMP:9565"/>
        <dbReference type="Rhea" id="RHEA-COMP:9566"/>
        <dbReference type="ChEBI" id="CHEBI:15378"/>
        <dbReference type="ChEBI" id="CHEBI:16389"/>
        <dbReference type="ChEBI" id="CHEBI:17976"/>
        <dbReference type="ChEBI" id="CHEBI:57540"/>
        <dbReference type="ChEBI" id="CHEBI:57945"/>
        <dbReference type="EC" id="7.1.1.2"/>
    </reaction>
</comment>
<organism evidence="19">
    <name type="scientific">Paroligoneurus sp. QL-2014</name>
    <dbReference type="NCBI Taxonomy" id="1491722"/>
    <lineage>
        <taxon>Eukaryota</taxon>
        <taxon>Metazoa</taxon>
        <taxon>Ecdysozoa</taxon>
        <taxon>Arthropoda</taxon>
        <taxon>Hexapoda</taxon>
        <taxon>Insecta</taxon>
        <taxon>Pterygota</taxon>
        <taxon>Neoptera</taxon>
        <taxon>Endopterygota</taxon>
        <taxon>Hymenoptera</taxon>
        <taxon>Apocrita</taxon>
        <taxon>Ichneumonoidea</taxon>
        <taxon>Braconidae</taxon>
        <taxon>Ichneutinae</taxon>
        <taxon>Paroligoneurus</taxon>
    </lineage>
</organism>
<dbReference type="GO" id="GO:0042773">
    <property type="term" value="P:ATP synthesis coupled electron transport"/>
    <property type="evidence" value="ECO:0007669"/>
    <property type="project" value="InterPro"/>
</dbReference>